<name>A0A9P6QUV6_9FUNG</name>
<comment type="caution">
    <text evidence="1">The sequence shown here is derived from an EMBL/GenBank/DDBJ whole genome shotgun (WGS) entry which is preliminary data.</text>
</comment>
<sequence length="197" mass="22878">IMGVETAVLLAQELNRTLILPPIMPNMHMRNNTHQRWSQFFDIPRFTNTTGIKVVEWDLIRPLTPEQKHVGRDQALLGAVYGQAAETPAWSKIAENITCEIICGYGSDHQDLSFVGLNFLRHFLFRPILQEPRPWLPGMKAFKNTNAKGMAYENDLEVFDDLVQRYRDVDTHVLWLSHVFHIKDRGHNIDRYWVNIG</sequence>
<feature type="non-terminal residue" evidence="1">
    <location>
        <position position="197"/>
    </location>
</feature>
<dbReference type="OrthoDB" id="423313at2759"/>
<dbReference type="EMBL" id="JAAAIP010002356">
    <property type="protein sequence ID" value="KAG0300500.1"/>
    <property type="molecule type" value="Genomic_DNA"/>
</dbReference>
<evidence type="ECO:0000313" key="1">
    <source>
        <dbReference type="EMBL" id="KAG0300500.1"/>
    </source>
</evidence>
<gene>
    <name evidence="1" type="ORF">BGZ99_003768</name>
</gene>
<dbReference type="AlphaFoldDB" id="A0A9P6QUV6"/>
<keyword evidence="2" id="KW-1185">Reference proteome</keyword>
<proteinExistence type="predicted"/>
<evidence type="ECO:0000313" key="2">
    <source>
        <dbReference type="Proteomes" id="UP000738325"/>
    </source>
</evidence>
<feature type="non-terminal residue" evidence="1">
    <location>
        <position position="1"/>
    </location>
</feature>
<reference evidence="1" key="1">
    <citation type="journal article" date="2020" name="Fungal Divers.">
        <title>Resolving the Mortierellaceae phylogeny through synthesis of multi-gene phylogenetics and phylogenomics.</title>
        <authorList>
            <person name="Vandepol N."/>
            <person name="Liber J."/>
            <person name="Desiro A."/>
            <person name="Na H."/>
            <person name="Kennedy M."/>
            <person name="Barry K."/>
            <person name="Grigoriev I.V."/>
            <person name="Miller A.N."/>
            <person name="O'Donnell K."/>
            <person name="Stajich J.E."/>
            <person name="Bonito G."/>
        </authorList>
    </citation>
    <scope>NUCLEOTIDE SEQUENCE</scope>
    <source>
        <strain evidence="1">REB-010B</strain>
    </source>
</reference>
<accession>A0A9P6QUV6</accession>
<organism evidence="1 2">
    <name type="scientific">Dissophora globulifera</name>
    <dbReference type="NCBI Taxonomy" id="979702"/>
    <lineage>
        <taxon>Eukaryota</taxon>
        <taxon>Fungi</taxon>
        <taxon>Fungi incertae sedis</taxon>
        <taxon>Mucoromycota</taxon>
        <taxon>Mortierellomycotina</taxon>
        <taxon>Mortierellomycetes</taxon>
        <taxon>Mortierellales</taxon>
        <taxon>Mortierellaceae</taxon>
        <taxon>Dissophora</taxon>
    </lineage>
</organism>
<dbReference type="Proteomes" id="UP000738325">
    <property type="component" value="Unassembled WGS sequence"/>
</dbReference>
<protein>
    <submittedName>
        <fullName evidence="1">Uncharacterized protein</fullName>
    </submittedName>
</protein>